<feature type="signal peptide" evidence="5">
    <location>
        <begin position="1"/>
        <end position="37"/>
    </location>
</feature>
<dbReference type="InterPro" id="IPR005018">
    <property type="entry name" value="DOMON_domain"/>
</dbReference>
<evidence type="ECO:0000313" key="8">
    <source>
        <dbReference type="Proteomes" id="UP000095767"/>
    </source>
</evidence>
<evidence type="ECO:0000256" key="1">
    <source>
        <dbReference type="ARBA" id="ARBA00004370"/>
    </source>
</evidence>
<dbReference type="OrthoDB" id="19261at2759"/>
<keyword evidence="8" id="KW-1185">Reference proteome</keyword>
<keyword evidence="4" id="KW-0472">Membrane</keyword>
<dbReference type="AlphaFoldDB" id="A0A1E5ULW4"/>
<evidence type="ECO:0000256" key="4">
    <source>
        <dbReference type="ARBA" id="ARBA00023136"/>
    </source>
</evidence>
<comment type="caution">
    <text evidence="7">The sequence shown here is derived from an EMBL/GenBank/DDBJ whole genome shotgun (WGS) entry which is preliminary data.</text>
</comment>
<reference evidence="7 8" key="1">
    <citation type="submission" date="2016-09" db="EMBL/GenBank/DDBJ databases">
        <title>The draft genome of Dichanthelium oligosanthes: A C3 panicoid grass species.</title>
        <authorList>
            <person name="Studer A.J."/>
            <person name="Schnable J.C."/>
            <person name="Brutnell T.P."/>
        </authorList>
    </citation>
    <scope>NUCLEOTIDE SEQUENCE [LARGE SCALE GENOMIC DNA]</scope>
    <source>
        <strain evidence="8">cv. Kellogg 1175</strain>
        <tissue evidence="7">Leaf</tissue>
    </source>
</reference>
<name>A0A1E5ULW4_9POAL</name>
<evidence type="ECO:0000256" key="5">
    <source>
        <dbReference type="SAM" id="SignalP"/>
    </source>
</evidence>
<dbReference type="GO" id="GO:0016020">
    <property type="term" value="C:membrane"/>
    <property type="evidence" value="ECO:0007669"/>
    <property type="project" value="UniProtKB-SubCell"/>
</dbReference>
<dbReference type="PROSITE" id="PS50836">
    <property type="entry name" value="DOMON"/>
    <property type="match status" value="1"/>
</dbReference>
<dbReference type="EMBL" id="LWDX02072031">
    <property type="protein sequence ID" value="OEL13873.1"/>
    <property type="molecule type" value="Genomic_DNA"/>
</dbReference>
<keyword evidence="2" id="KW-0813">Transport</keyword>
<dbReference type="CDD" id="cd09629">
    <property type="entry name" value="DOMON_CIL1_like"/>
    <property type="match status" value="1"/>
</dbReference>
<evidence type="ECO:0000259" key="6">
    <source>
        <dbReference type="PROSITE" id="PS50836"/>
    </source>
</evidence>
<feature type="chain" id="PRO_5009187152" description="DOMON domain-containing protein" evidence="5">
    <location>
        <begin position="38"/>
        <end position="216"/>
    </location>
</feature>
<organism evidence="7 8">
    <name type="scientific">Dichanthelium oligosanthes</name>
    <dbReference type="NCBI Taxonomy" id="888268"/>
    <lineage>
        <taxon>Eukaryota</taxon>
        <taxon>Viridiplantae</taxon>
        <taxon>Streptophyta</taxon>
        <taxon>Embryophyta</taxon>
        <taxon>Tracheophyta</taxon>
        <taxon>Spermatophyta</taxon>
        <taxon>Magnoliopsida</taxon>
        <taxon>Liliopsida</taxon>
        <taxon>Poales</taxon>
        <taxon>Poaceae</taxon>
        <taxon>PACMAD clade</taxon>
        <taxon>Panicoideae</taxon>
        <taxon>Panicodae</taxon>
        <taxon>Paniceae</taxon>
        <taxon>Dichantheliinae</taxon>
        <taxon>Dichanthelium</taxon>
    </lineage>
</organism>
<dbReference type="STRING" id="888268.A0A1E5ULW4"/>
<sequence>MAAAGTAPRRSASSAFVSVAIVLAVVVTCSLFPPSSSAEAAACSSHTFSGNGGHLYASCADLPRLGATLHYNYTAATNTVAVAFRAPQAKGGGEDGWVAWGINPSGRAGMVGTQAVVAFRRSNGTLVAYPTVLDSYTPSMAPAAPEDLAFPVSGVAAEHVDGKGMVVYATVALPAAKGSKFTHVWQQGSAVVNDVPAAHPTTGDNVLSTATIDFSE</sequence>
<evidence type="ECO:0000256" key="2">
    <source>
        <dbReference type="ARBA" id="ARBA00022448"/>
    </source>
</evidence>
<gene>
    <name evidence="7" type="ORF">BAE44_0025106</name>
</gene>
<dbReference type="InterPro" id="IPR045265">
    <property type="entry name" value="AIR12_DOMON"/>
</dbReference>
<evidence type="ECO:0000256" key="3">
    <source>
        <dbReference type="ARBA" id="ARBA00022729"/>
    </source>
</evidence>
<accession>A0A1E5ULW4</accession>
<evidence type="ECO:0000313" key="7">
    <source>
        <dbReference type="EMBL" id="OEL13873.1"/>
    </source>
</evidence>
<protein>
    <recommendedName>
        <fullName evidence="6">DOMON domain-containing protein</fullName>
    </recommendedName>
</protein>
<dbReference type="Proteomes" id="UP000095767">
    <property type="component" value="Unassembled WGS sequence"/>
</dbReference>
<proteinExistence type="predicted"/>
<dbReference type="PANTHER" id="PTHR23130:SF159">
    <property type="entry name" value="OS08G0335600 PROTEIN"/>
    <property type="match status" value="1"/>
</dbReference>
<keyword evidence="3 5" id="KW-0732">Signal</keyword>
<feature type="domain" description="DOMON" evidence="6">
    <location>
        <begin position="65"/>
        <end position="188"/>
    </location>
</feature>
<comment type="subcellular location">
    <subcellularLocation>
        <location evidence="1">Membrane</location>
    </subcellularLocation>
</comment>
<dbReference type="PANTHER" id="PTHR23130">
    <property type="entry name" value="CYTOCHROME B561 AND DOMON DOMAIN-CONTAINING PROTEIN"/>
    <property type="match status" value="1"/>
</dbReference>
<dbReference type="Pfam" id="PF04526">
    <property type="entry name" value="DUF568"/>
    <property type="match status" value="1"/>
</dbReference>